<evidence type="ECO:0000313" key="1">
    <source>
        <dbReference type="EMBL" id="NOT32896.1"/>
    </source>
</evidence>
<dbReference type="Proteomes" id="UP000580839">
    <property type="component" value="Unassembled WGS sequence"/>
</dbReference>
<comment type="caution">
    <text evidence="1">The sequence shown here is derived from an EMBL/GenBank/DDBJ whole genome shotgun (WGS) entry which is preliminary data.</text>
</comment>
<evidence type="ECO:0000313" key="2">
    <source>
        <dbReference type="Proteomes" id="UP000580839"/>
    </source>
</evidence>
<dbReference type="AlphaFoldDB" id="A0A849SEP2"/>
<sequence length="358" mass="41006">MGRTLQKFLLAVLLLALIAIVGLPYLSQWAVRSLATGEFRRAESVWRTKYVAPFRARLELRAFDALEAKAAELRSSRECFPSGVAKLGAFYEETFGRLPQERMRDPDAWLLHLERLREWVDTRPGSITARVALAHALIGRAWAARGGGWASSVSEARAQSFEHDLDEARQLLLSCAPAARDEAEWYRALMKTQHGLGDDPAYRETYRIAFDRFPEDERFHIGMAGHLMPRWFGQPGEWERFAESCASQLPDSIGDEMYVRMLVDQDRFALNLFREHPQLSWERTRRGADAWHRRCPGSTQPMSALALFAWQTGHREDARRAFEAIGDTLELDVWHFDFRFGDARKWAQAGVPALANRD</sequence>
<dbReference type="InterPro" id="IPR011990">
    <property type="entry name" value="TPR-like_helical_dom_sf"/>
</dbReference>
<reference evidence="1 2" key="1">
    <citation type="submission" date="2020-04" db="EMBL/GenBank/DDBJ databases">
        <title>Metagenomic profiling of ammonia- and methane-oxidizing microorganisms in a Dutch drinking water treatment plant.</title>
        <authorList>
            <person name="Poghosyan L."/>
            <person name="Leucker S."/>
        </authorList>
    </citation>
    <scope>NUCLEOTIDE SEQUENCE [LARGE SCALE GENOMIC DNA]</scope>
    <source>
        <strain evidence="1">S-RSF-IL-03</strain>
    </source>
</reference>
<proteinExistence type="predicted"/>
<name>A0A849SEP2_UNCEI</name>
<dbReference type="Gene3D" id="1.25.40.10">
    <property type="entry name" value="Tetratricopeptide repeat domain"/>
    <property type="match status" value="1"/>
</dbReference>
<dbReference type="EMBL" id="JABFRW010000020">
    <property type="protein sequence ID" value="NOT32896.1"/>
    <property type="molecule type" value="Genomic_DNA"/>
</dbReference>
<protein>
    <submittedName>
        <fullName evidence="1">DUF4034 domain-containing protein</fullName>
    </submittedName>
</protein>
<accession>A0A849SEP2</accession>
<gene>
    <name evidence="1" type="ORF">HOP12_01865</name>
</gene>
<organism evidence="1 2">
    <name type="scientific">Eiseniibacteriota bacterium</name>
    <dbReference type="NCBI Taxonomy" id="2212470"/>
    <lineage>
        <taxon>Bacteria</taxon>
        <taxon>Candidatus Eiseniibacteriota</taxon>
    </lineage>
</organism>